<dbReference type="Gene3D" id="1.10.1660.10">
    <property type="match status" value="1"/>
</dbReference>
<gene>
    <name evidence="3" type="ORF">IT775_19235</name>
</gene>
<reference evidence="3 4" key="1">
    <citation type="journal article" date="2021" name="Arch. Microbiol.">
        <title>Thalassobius aquimarinus sp. nov., isolated from the Sea of Japan seashore.</title>
        <authorList>
            <person name="Kurilenko V.V."/>
            <person name="Romanenko L.A."/>
            <person name="Chernysheva N.Y."/>
            <person name="Velansky P.V."/>
            <person name="Tekutyeva L.A."/>
            <person name="Isaeva M.P."/>
            <person name="Mikhailov V.V."/>
        </authorList>
    </citation>
    <scope>NUCLEOTIDE SEQUENCE [LARGE SCALE GENOMIC DNA]</scope>
    <source>
        <strain evidence="3 4">KMM 8518</strain>
    </source>
</reference>
<feature type="region of interest" description="Disordered" evidence="1">
    <location>
        <begin position="171"/>
        <end position="274"/>
    </location>
</feature>
<dbReference type="SUPFAM" id="SSF46955">
    <property type="entry name" value="Putative DNA-binding domain"/>
    <property type="match status" value="1"/>
</dbReference>
<dbReference type="InterPro" id="IPR009061">
    <property type="entry name" value="DNA-bd_dom_put_sf"/>
</dbReference>
<feature type="compositionally biased region" description="Basic and acidic residues" evidence="1">
    <location>
        <begin position="258"/>
        <end position="274"/>
    </location>
</feature>
<dbReference type="SMART" id="SM00422">
    <property type="entry name" value="HTH_MERR"/>
    <property type="match status" value="1"/>
</dbReference>
<keyword evidence="4" id="KW-1185">Reference proteome</keyword>
<dbReference type="Proteomes" id="UP001195941">
    <property type="component" value="Unassembled WGS sequence"/>
</dbReference>
<comment type="caution">
    <text evidence="3">The sequence shown here is derived from an EMBL/GenBank/DDBJ whole genome shotgun (WGS) entry which is preliminary data.</text>
</comment>
<protein>
    <submittedName>
        <fullName evidence="3">MerR family transcriptional regulator</fullName>
    </submittedName>
</protein>
<dbReference type="Pfam" id="PF13411">
    <property type="entry name" value="MerR_1"/>
    <property type="match status" value="1"/>
</dbReference>
<feature type="region of interest" description="Disordered" evidence="1">
    <location>
        <begin position="89"/>
        <end position="155"/>
    </location>
</feature>
<feature type="compositionally biased region" description="Low complexity" evidence="1">
    <location>
        <begin position="198"/>
        <end position="233"/>
    </location>
</feature>
<accession>A0ABS5HWW3</accession>
<feature type="domain" description="HTH merR-type" evidence="2">
    <location>
        <begin position="10"/>
        <end position="78"/>
    </location>
</feature>
<dbReference type="PROSITE" id="PS50937">
    <property type="entry name" value="HTH_MERR_2"/>
    <property type="match status" value="1"/>
</dbReference>
<evidence type="ECO:0000313" key="4">
    <source>
        <dbReference type="Proteomes" id="UP001195941"/>
    </source>
</evidence>
<dbReference type="RefSeq" id="WP_212702878.1">
    <property type="nucleotide sequence ID" value="NZ_JADMKU010000025.1"/>
</dbReference>
<feature type="compositionally biased region" description="Low complexity" evidence="1">
    <location>
        <begin position="171"/>
        <end position="185"/>
    </location>
</feature>
<evidence type="ECO:0000256" key="1">
    <source>
        <dbReference type="SAM" id="MobiDB-lite"/>
    </source>
</evidence>
<dbReference type="EMBL" id="JADMKU010000025">
    <property type="protein sequence ID" value="MBR9653257.1"/>
    <property type="molecule type" value="Genomic_DNA"/>
</dbReference>
<evidence type="ECO:0000313" key="3">
    <source>
        <dbReference type="EMBL" id="MBR9653257.1"/>
    </source>
</evidence>
<organism evidence="3 4">
    <name type="scientific">Thalassovita aquimarina</name>
    <dbReference type="NCBI Taxonomy" id="2785917"/>
    <lineage>
        <taxon>Bacteria</taxon>
        <taxon>Pseudomonadati</taxon>
        <taxon>Pseudomonadota</taxon>
        <taxon>Alphaproteobacteria</taxon>
        <taxon>Rhodobacterales</taxon>
        <taxon>Roseobacteraceae</taxon>
        <taxon>Thalassovita</taxon>
    </lineage>
</organism>
<dbReference type="InterPro" id="IPR000551">
    <property type="entry name" value="MerR-type_HTH_dom"/>
</dbReference>
<dbReference type="CDD" id="cd04765">
    <property type="entry name" value="HTH_MlrA-like_sg2"/>
    <property type="match status" value="1"/>
</dbReference>
<sequence>MAKSPDAFRTISEVAEWLDRPAHVLRFWESKFSQVKPVKRAGGRRYYRPQDMLLLGGIKKLLHDDGMTIKGVQKLLRENGVQHVAAMSQPLNGSETIDVPPAPQPEPAAETQDNSDNLVAFKRPGSGTEPQDAAKPEPEAENAPVQDAAPVAETDAPQQASLFEFPAAAPVTEEAPAPTEKPVAELVEEPVAKEAESETAAAPEPAPEKQSSAESEEQPAATQQPETPVPAAARPGILSRILTRQAKLSGADVTPILDRARSHADALGKASRER</sequence>
<proteinExistence type="predicted"/>
<name>A0ABS5HWW3_9RHOB</name>
<evidence type="ECO:0000259" key="2">
    <source>
        <dbReference type="PROSITE" id="PS50937"/>
    </source>
</evidence>